<proteinExistence type="predicted"/>
<dbReference type="RefSeq" id="WP_144234352.1">
    <property type="nucleotide sequence ID" value="NZ_CP039543.1"/>
</dbReference>
<evidence type="ECO:0000313" key="2">
    <source>
        <dbReference type="EMBL" id="TVM36020.1"/>
    </source>
</evidence>
<dbReference type="EMBL" id="QMIF01000002">
    <property type="protein sequence ID" value="TVM36020.1"/>
    <property type="molecule type" value="Genomic_DNA"/>
</dbReference>
<reference evidence="2 3" key="1">
    <citation type="submission" date="2018-06" db="EMBL/GenBank/DDBJ databases">
        <title>Complete genome of Desulfovibrio marinus P48SEP.</title>
        <authorList>
            <person name="Crispim J.S."/>
            <person name="Vidigal P.M.P."/>
            <person name="Silva L.C.F."/>
            <person name="Araujo L.C."/>
            <person name="Laguardia C.N."/>
            <person name="Dias R.S."/>
            <person name="Sousa M.P."/>
            <person name="Paula S.O."/>
            <person name="Silva C."/>
        </authorList>
    </citation>
    <scope>NUCLEOTIDE SEQUENCE [LARGE SCALE GENOMIC DNA]</scope>
    <source>
        <strain evidence="2 3">P48SEP</strain>
    </source>
</reference>
<reference evidence="1 4" key="2">
    <citation type="submission" date="2019-04" db="EMBL/GenBank/DDBJ databases">
        <title>Isolation and culture of sulfate reducing bacteria from the cold seep of the South China Sea.</title>
        <authorList>
            <person name="Sun C."/>
            <person name="Liu R."/>
        </authorList>
    </citation>
    <scope>NUCLEOTIDE SEQUENCE [LARGE SCALE GENOMIC DNA]</scope>
    <source>
        <strain evidence="1 4">CS1</strain>
    </source>
</reference>
<evidence type="ECO:0000313" key="3">
    <source>
        <dbReference type="Proteomes" id="UP000434052"/>
    </source>
</evidence>
<dbReference type="AlphaFoldDB" id="A0A6P1ZL32"/>
<keyword evidence="4" id="KW-1185">Reference proteome</keyword>
<dbReference type="EMBL" id="CP039543">
    <property type="protein sequence ID" value="QJT09863.1"/>
    <property type="molecule type" value="Genomic_DNA"/>
</dbReference>
<sequence>MSADEKNTVDPATDELRKIRHQLKELTEAVYAMAGVMLMSGMPQSGPENAVSQLRTVRTAMSTEFRKQEDAE</sequence>
<dbReference type="Proteomes" id="UP000434052">
    <property type="component" value="Unassembled WGS sequence"/>
</dbReference>
<organism evidence="2 3">
    <name type="scientific">Oceanidesulfovibrio marinus</name>
    <dbReference type="NCBI Taxonomy" id="370038"/>
    <lineage>
        <taxon>Bacteria</taxon>
        <taxon>Pseudomonadati</taxon>
        <taxon>Thermodesulfobacteriota</taxon>
        <taxon>Desulfovibrionia</taxon>
        <taxon>Desulfovibrionales</taxon>
        <taxon>Desulfovibrionaceae</taxon>
        <taxon>Oceanidesulfovibrio</taxon>
    </lineage>
</organism>
<gene>
    <name evidence="2" type="ORF">DQK91_05070</name>
    <name evidence="1" type="ORF">E8L03_13365</name>
</gene>
<accession>A0A6P1ZL32</accession>
<protein>
    <submittedName>
        <fullName evidence="2">Uncharacterized protein</fullName>
    </submittedName>
</protein>
<name>A0A6P1ZL32_9BACT</name>
<dbReference type="OrthoDB" id="9898869at2"/>
<evidence type="ECO:0000313" key="4">
    <source>
        <dbReference type="Proteomes" id="UP000503251"/>
    </source>
</evidence>
<evidence type="ECO:0000313" key="1">
    <source>
        <dbReference type="EMBL" id="QJT09863.1"/>
    </source>
</evidence>
<dbReference type="Proteomes" id="UP000503251">
    <property type="component" value="Chromosome"/>
</dbReference>